<name>A0A9W9SDP4_9EURO</name>
<keyword evidence="2 4" id="KW-0547">Nucleotide-binding</keyword>
<keyword evidence="3 4" id="KW-0067">ATP-binding</keyword>
<evidence type="ECO:0000256" key="2">
    <source>
        <dbReference type="ARBA" id="ARBA00022741"/>
    </source>
</evidence>
<dbReference type="InterPro" id="IPR052032">
    <property type="entry name" value="ATP-dep_AA_Ligase"/>
</dbReference>
<reference evidence="6" key="2">
    <citation type="journal article" date="2023" name="IMA Fungus">
        <title>Comparative genomic study of the Penicillium genus elucidates a diverse pangenome and 15 lateral gene transfer events.</title>
        <authorList>
            <person name="Petersen C."/>
            <person name="Sorensen T."/>
            <person name="Nielsen M.R."/>
            <person name="Sondergaard T.E."/>
            <person name="Sorensen J.L."/>
            <person name="Fitzpatrick D.A."/>
            <person name="Frisvad J.C."/>
            <person name="Nielsen K.L."/>
        </authorList>
    </citation>
    <scope>NUCLEOTIDE SEQUENCE</scope>
    <source>
        <strain evidence="6">IBT 29677</strain>
    </source>
</reference>
<organism evidence="6 7">
    <name type="scientific">Penicillium cosmopolitanum</name>
    <dbReference type="NCBI Taxonomy" id="1131564"/>
    <lineage>
        <taxon>Eukaryota</taxon>
        <taxon>Fungi</taxon>
        <taxon>Dikarya</taxon>
        <taxon>Ascomycota</taxon>
        <taxon>Pezizomycotina</taxon>
        <taxon>Eurotiomycetes</taxon>
        <taxon>Eurotiomycetidae</taxon>
        <taxon>Eurotiales</taxon>
        <taxon>Aspergillaceae</taxon>
        <taxon>Penicillium</taxon>
    </lineage>
</organism>
<dbReference type="AlphaFoldDB" id="A0A9W9SDP4"/>
<dbReference type="GO" id="GO:0016874">
    <property type="term" value="F:ligase activity"/>
    <property type="evidence" value="ECO:0007669"/>
    <property type="project" value="UniProtKB-KW"/>
</dbReference>
<evidence type="ECO:0000259" key="5">
    <source>
        <dbReference type="PROSITE" id="PS50975"/>
    </source>
</evidence>
<dbReference type="PROSITE" id="PS50975">
    <property type="entry name" value="ATP_GRASP"/>
    <property type="match status" value="1"/>
</dbReference>
<accession>A0A9W9SDP4</accession>
<dbReference type="GO" id="GO:0046872">
    <property type="term" value="F:metal ion binding"/>
    <property type="evidence" value="ECO:0007669"/>
    <property type="project" value="InterPro"/>
</dbReference>
<dbReference type="GO" id="GO:0005524">
    <property type="term" value="F:ATP binding"/>
    <property type="evidence" value="ECO:0007669"/>
    <property type="project" value="UniProtKB-UniRule"/>
</dbReference>
<sequence length="594" mass="66134">MAVDEYFQVDAQALGSLEAFHFILDCLSAADYVQESVARVVVPQNDGYIVRSDILSQRLLDCPPVKKVVNFAKPLQSFSGKPVYIDSMQMLPSALVASAGAMLLTPIDSIRFPTVESLLTCLDLELNNRLAFTWLSIEKPKRQTLAIVDGGLRSPDDGGTGESIYTAAEALGIDMVVLDYPEHWLNESRYRHWYKSFIPFDTPLHPDAGYASRIVDAVRSFPGHIDGLVTLRDQYKIAVAEAALQLGLFTDPPSAFEITSNKFKTSVSVGHNAFQASSIEQAIKIVHDHHLDFPLIIKPCNGFLSEGVFRAESLSQLETGIHSINTDRHGVQFVLERYCDGPEVDANLVLCDGELLFFEASDDFPKSADSNGKGSVKTFIELANVLPSRLPQSELTTLRNSLHQSLIRMGFQNGFFHLEARMENSSMEYGTHNNILDLTERSTPAKVVPSAWLIEVNPRPPGIQESEAVRHTYGVDYFGLALLFGLNDRHRIKQLSDPFVQGPQYWCEMVFIPVDRGGVFTSGDVCAELFSRRPDLVDFVSKCFCFLHLGDKVPDPGTGVNAWVAYFNVFSRESRAHLLEIAECVRKEVKFCIL</sequence>
<dbReference type="InterPro" id="IPR011761">
    <property type="entry name" value="ATP-grasp"/>
</dbReference>
<dbReference type="Pfam" id="PF18130">
    <property type="entry name" value="ATPgrasp_N"/>
    <property type="match status" value="1"/>
</dbReference>
<dbReference type="GeneID" id="81376750"/>
<proteinExistence type="predicted"/>
<dbReference type="PANTHER" id="PTHR43585">
    <property type="entry name" value="FUMIPYRROLE BIOSYNTHESIS PROTEIN C"/>
    <property type="match status" value="1"/>
</dbReference>
<evidence type="ECO:0000313" key="6">
    <source>
        <dbReference type="EMBL" id="KAJ5376247.1"/>
    </source>
</evidence>
<keyword evidence="7" id="KW-1185">Reference proteome</keyword>
<dbReference type="PANTHER" id="PTHR43585:SF2">
    <property type="entry name" value="ATP-GRASP ENZYME FSQD"/>
    <property type="match status" value="1"/>
</dbReference>
<dbReference type="InterPro" id="IPR041472">
    <property type="entry name" value="BL00235/CARNS1_N"/>
</dbReference>
<dbReference type="Proteomes" id="UP001147747">
    <property type="component" value="Unassembled WGS sequence"/>
</dbReference>
<dbReference type="EMBL" id="JAPZBU010000012">
    <property type="protein sequence ID" value="KAJ5376247.1"/>
    <property type="molecule type" value="Genomic_DNA"/>
</dbReference>
<evidence type="ECO:0000256" key="1">
    <source>
        <dbReference type="ARBA" id="ARBA00022598"/>
    </source>
</evidence>
<evidence type="ECO:0000256" key="4">
    <source>
        <dbReference type="PROSITE-ProRule" id="PRU00409"/>
    </source>
</evidence>
<protein>
    <recommendedName>
        <fullName evidence="5">ATP-grasp domain-containing protein</fullName>
    </recommendedName>
</protein>
<comment type="caution">
    <text evidence="6">The sequence shown here is derived from an EMBL/GenBank/DDBJ whole genome shotgun (WGS) entry which is preliminary data.</text>
</comment>
<dbReference type="Gene3D" id="3.30.1490.20">
    <property type="entry name" value="ATP-grasp fold, A domain"/>
    <property type="match status" value="1"/>
</dbReference>
<evidence type="ECO:0000256" key="3">
    <source>
        <dbReference type="ARBA" id="ARBA00022840"/>
    </source>
</evidence>
<dbReference type="Pfam" id="PF13535">
    <property type="entry name" value="ATP-grasp_4"/>
    <property type="match status" value="1"/>
</dbReference>
<dbReference type="SUPFAM" id="SSF56059">
    <property type="entry name" value="Glutathione synthetase ATP-binding domain-like"/>
    <property type="match status" value="1"/>
</dbReference>
<dbReference type="OrthoDB" id="434648at2759"/>
<feature type="domain" description="ATP-grasp" evidence="5">
    <location>
        <begin position="261"/>
        <end position="486"/>
    </location>
</feature>
<evidence type="ECO:0000313" key="7">
    <source>
        <dbReference type="Proteomes" id="UP001147747"/>
    </source>
</evidence>
<dbReference type="RefSeq" id="XP_056481277.1">
    <property type="nucleotide sequence ID" value="XM_056637770.1"/>
</dbReference>
<gene>
    <name evidence="6" type="ORF">N7509_013133</name>
</gene>
<reference evidence="6" key="1">
    <citation type="submission" date="2022-12" db="EMBL/GenBank/DDBJ databases">
        <authorList>
            <person name="Petersen C."/>
        </authorList>
    </citation>
    <scope>NUCLEOTIDE SEQUENCE</scope>
    <source>
        <strain evidence="6">IBT 29677</strain>
    </source>
</reference>
<keyword evidence="1" id="KW-0436">Ligase</keyword>
<dbReference type="Gene3D" id="3.40.50.20">
    <property type="match status" value="1"/>
</dbReference>
<dbReference type="InterPro" id="IPR013815">
    <property type="entry name" value="ATP_grasp_subdomain_1"/>
</dbReference>
<dbReference type="Gene3D" id="3.30.470.20">
    <property type="entry name" value="ATP-grasp fold, B domain"/>
    <property type="match status" value="1"/>
</dbReference>